<comment type="similarity">
    <text evidence="2 7">Belongs to the membrane-bound acyltransferase family.</text>
</comment>
<comment type="subcellular location">
    <subcellularLocation>
        <location evidence="1">Cell membrane</location>
        <topology evidence="1">Multi-pass membrane protein</topology>
    </subcellularLocation>
</comment>
<dbReference type="InterPro" id="IPR024194">
    <property type="entry name" value="Ac/AlaTfrase_AlgI/DltB"/>
</dbReference>
<name>A0A1H0NNF4_9CLOT</name>
<reference evidence="8 9" key="1">
    <citation type="submission" date="2016-10" db="EMBL/GenBank/DDBJ databases">
        <authorList>
            <person name="de Groot N.N."/>
        </authorList>
    </citation>
    <scope>NUCLEOTIDE SEQUENCE [LARGE SCALE GENOMIC DNA]</scope>
    <source>
        <strain evidence="8 9">DSM 12272</strain>
    </source>
</reference>
<keyword evidence="3 7" id="KW-1003">Cell membrane</keyword>
<evidence type="ECO:0000313" key="9">
    <source>
        <dbReference type="Proteomes" id="UP000198597"/>
    </source>
</evidence>
<keyword evidence="7" id="KW-0012">Acyltransferase</keyword>
<dbReference type="PANTHER" id="PTHR13285:SF18">
    <property type="entry name" value="PROTEIN-CYSTEINE N-PALMITOYLTRANSFERASE RASP"/>
    <property type="match status" value="1"/>
</dbReference>
<dbReference type="STRING" id="94869.SAMN04488529_101893"/>
<dbReference type="GO" id="GO:0042121">
    <property type="term" value="P:alginic acid biosynthetic process"/>
    <property type="evidence" value="ECO:0007669"/>
    <property type="project" value="InterPro"/>
</dbReference>
<accession>A0A1H0NNF4</accession>
<gene>
    <name evidence="8" type="ORF">SAMN04488529_101893</name>
</gene>
<dbReference type="GO" id="GO:0005886">
    <property type="term" value="C:plasma membrane"/>
    <property type="evidence" value="ECO:0007669"/>
    <property type="project" value="UniProtKB-SubCell"/>
</dbReference>
<evidence type="ECO:0000256" key="5">
    <source>
        <dbReference type="ARBA" id="ARBA00022989"/>
    </source>
</evidence>
<keyword evidence="5" id="KW-1133">Transmembrane helix</keyword>
<protein>
    <submittedName>
        <fullName evidence="8">Alginate O-acetyltransferase complex protein AlgI</fullName>
    </submittedName>
</protein>
<keyword evidence="4" id="KW-0812">Transmembrane</keyword>
<dbReference type="InterPro" id="IPR028362">
    <property type="entry name" value="AlgI"/>
</dbReference>
<evidence type="ECO:0000256" key="4">
    <source>
        <dbReference type="ARBA" id="ARBA00022692"/>
    </source>
</evidence>
<keyword evidence="9" id="KW-1185">Reference proteome</keyword>
<dbReference type="PIRSF" id="PIRSF016636">
    <property type="entry name" value="AlgI_DltB"/>
    <property type="match status" value="1"/>
</dbReference>
<dbReference type="Pfam" id="PF03062">
    <property type="entry name" value="MBOAT"/>
    <property type="match status" value="1"/>
</dbReference>
<dbReference type="GO" id="GO:0016746">
    <property type="term" value="F:acyltransferase activity"/>
    <property type="evidence" value="ECO:0007669"/>
    <property type="project" value="UniProtKB-KW"/>
</dbReference>
<evidence type="ECO:0000256" key="2">
    <source>
        <dbReference type="ARBA" id="ARBA00010323"/>
    </source>
</evidence>
<dbReference type="RefSeq" id="WP_089966215.1">
    <property type="nucleotide sequence ID" value="NZ_FNJM01000001.1"/>
</dbReference>
<keyword evidence="7 8" id="KW-0808">Transferase</keyword>
<dbReference type="AlphaFoldDB" id="A0A1H0NNF4"/>
<dbReference type="PIRSF" id="PIRSF500217">
    <property type="entry name" value="AlgI"/>
    <property type="match status" value="1"/>
</dbReference>
<keyword evidence="6 7" id="KW-0472">Membrane</keyword>
<dbReference type="EMBL" id="FNJM01000001">
    <property type="protein sequence ID" value="SDO94292.1"/>
    <property type="molecule type" value="Genomic_DNA"/>
</dbReference>
<sequence>MVFSSLIFLFIFLPAVLILHYIVPSVGKNFIILISSVIFYAWGEPQYIYLILISILINYFGGLLIRKNHKDEEKHKFIFITLIIINLSILLFFKYYGFLIENINNLLGVSLHIRNLPLPLGISFFTFQLISYVADVYTQRVKPQKNIIDFGAYILMFPQLVAGPIIQYSDVEKQLKNRKKSLDKFGEGVKRFIIGLGKKAIIANNISIIWTEVKNLPLENISIVSAWLGIGAFTLQIYFDFSGYSDMAIGLGKMFGFDFIENFNFPYTSKSVTEFWRRWNISLGSWFREYMYIPLGGNRSGLVIQFRNLMIVWFATGLWHGASWNFIFWGLYFGLIIFAEKIFLGNILKRIPDVFNHMYTMVIVIVGWVFFDTDSISSAIGYIGVMFGFGNNLFINNMDKYIVYTNFLILAVAIIACTQLSIKSNKKINANFKKMDLKLIIVIQTLILIVSIAFLVSESYNPFLYFRF</sequence>
<dbReference type="PANTHER" id="PTHR13285">
    <property type="entry name" value="ACYLTRANSFERASE"/>
    <property type="match status" value="1"/>
</dbReference>
<evidence type="ECO:0000256" key="7">
    <source>
        <dbReference type="PIRNR" id="PIRNR016636"/>
    </source>
</evidence>
<dbReference type="OrthoDB" id="9805788at2"/>
<dbReference type="InterPro" id="IPR051085">
    <property type="entry name" value="MB_O-acyltransferase"/>
</dbReference>
<evidence type="ECO:0000256" key="1">
    <source>
        <dbReference type="ARBA" id="ARBA00004651"/>
    </source>
</evidence>
<dbReference type="Proteomes" id="UP000198597">
    <property type="component" value="Unassembled WGS sequence"/>
</dbReference>
<organism evidence="8 9">
    <name type="scientific">Clostridium gasigenes</name>
    <dbReference type="NCBI Taxonomy" id="94869"/>
    <lineage>
        <taxon>Bacteria</taxon>
        <taxon>Bacillati</taxon>
        <taxon>Bacillota</taxon>
        <taxon>Clostridia</taxon>
        <taxon>Eubacteriales</taxon>
        <taxon>Clostridiaceae</taxon>
        <taxon>Clostridium</taxon>
    </lineage>
</organism>
<proteinExistence type="inferred from homology"/>
<dbReference type="InterPro" id="IPR004299">
    <property type="entry name" value="MBOAT_fam"/>
</dbReference>
<evidence type="ECO:0000256" key="3">
    <source>
        <dbReference type="ARBA" id="ARBA00022475"/>
    </source>
</evidence>
<evidence type="ECO:0000313" key="8">
    <source>
        <dbReference type="EMBL" id="SDO94292.1"/>
    </source>
</evidence>
<evidence type="ECO:0000256" key="6">
    <source>
        <dbReference type="ARBA" id="ARBA00023136"/>
    </source>
</evidence>